<dbReference type="GO" id="GO:0003964">
    <property type="term" value="F:RNA-directed DNA polymerase activity"/>
    <property type="evidence" value="ECO:0007669"/>
    <property type="project" value="UniProtKB-KW"/>
</dbReference>
<keyword evidence="1" id="KW-0808">Transferase</keyword>
<dbReference type="Proteomes" id="UP001163823">
    <property type="component" value="Chromosome 12"/>
</dbReference>
<keyword evidence="1" id="KW-0548">Nucleotidyltransferase</keyword>
<protein>
    <submittedName>
        <fullName evidence="1">Reverse transcriptase</fullName>
    </submittedName>
</protein>
<proteinExistence type="predicted"/>
<dbReference type="EMBL" id="JARAOO010000012">
    <property type="protein sequence ID" value="KAJ7949654.1"/>
    <property type="molecule type" value="Genomic_DNA"/>
</dbReference>
<evidence type="ECO:0000313" key="2">
    <source>
        <dbReference type="Proteomes" id="UP001163823"/>
    </source>
</evidence>
<dbReference type="KEGG" id="qsa:O6P43_029965"/>
<evidence type="ECO:0000313" key="1">
    <source>
        <dbReference type="EMBL" id="KAJ7949654.1"/>
    </source>
</evidence>
<reference evidence="1" key="1">
    <citation type="journal article" date="2023" name="Science">
        <title>Elucidation of the pathway for biosynthesis of saponin adjuvants from the soapbark tree.</title>
        <authorList>
            <person name="Reed J."/>
            <person name="Orme A."/>
            <person name="El-Demerdash A."/>
            <person name="Owen C."/>
            <person name="Martin L.B.B."/>
            <person name="Misra R.C."/>
            <person name="Kikuchi S."/>
            <person name="Rejzek M."/>
            <person name="Martin A.C."/>
            <person name="Harkess A."/>
            <person name="Leebens-Mack J."/>
            <person name="Louveau T."/>
            <person name="Stephenson M.J."/>
            <person name="Osbourn A."/>
        </authorList>
    </citation>
    <scope>NUCLEOTIDE SEQUENCE</scope>
    <source>
        <strain evidence="1">S10</strain>
    </source>
</reference>
<accession>A0AAD7L135</accession>
<gene>
    <name evidence="1" type="ORF">O6P43_029965</name>
</gene>
<organism evidence="1 2">
    <name type="scientific">Quillaja saponaria</name>
    <name type="common">Soap bark tree</name>
    <dbReference type="NCBI Taxonomy" id="32244"/>
    <lineage>
        <taxon>Eukaryota</taxon>
        <taxon>Viridiplantae</taxon>
        <taxon>Streptophyta</taxon>
        <taxon>Embryophyta</taxon>
        <taxon>Tracheophyta</taxon>
        <taxon>Spermatophyta</taxon>
        <taxon>Magnoliopsida</taxon>
        <taxon>eudicotyledons</taxon>
        <taxon>Gunneridae</taxon>
        <taxon>Pentapetalae</taxon>
        <taxon>rosids</taxon>
        <taxon>fabids</taxon>
        <taxon>Fabales</taxon>
        <taxon>Quillajaceae</taxon>
        <taxon>Quillaja</taxon>
    </lineage>
</organism>
<comment type="caution">
    <text evidence="1">The sequence shown here is derived from an EMBL/GenBank/DDBJ whole genome shotgun (WGS) entry which is preliminary data.</text>
</comment>
<keyword evidence="2" id="KW-1185">Reference proteome</keyword>
<keyword evidence="1" id="KW-0695">RNA-directed DNA polymerase</keyword>
<sequence length="201" mass="22610">MDGRVSENANHIPFALICNSTPKTVEHILLLCEWTSDVWFGSSLSLLLDKAQIITFDHYWAKISSDKNLNIDQKHYVQVEVFHACKEHCHVKSFFEGGTTLQSYLVDRSPVLGWILPHANKIKINTYSPFDPLTKEAGIRIIIRNTCRRVVNGTTCFVQTNSTFGAEALALRKGLVMAAIMDQTLIELESNCKESVLVVQS</sequence>
<dbReference type="AlphaFoldDB" id="A0AAD7L135"/>
<name>A0AAD7L135_QUISA</name>